<evidence type="ECO:0000313" key="2">
    <source>
        <dbReference type="Proteomes" id="UP001224418"/>
    </source>
</evidence>
<dbReference type="RefSeq" id="WP_307356381.1">
    <property type="nucleotide sequence ID" value="NZ_BAAACJ010000007.1"/>
</dbReference>
<dbReference type="Proteomes" id="UP001224418">
    <property type="component" value="Unassembled WGS sequence"/>
</dbReference>
<name>A0ABU0JTI5_HATLI</name>
<protein>
    <submittedName>
        <fullName evidence="1">Transcriptional regulator</fullName>
    </submittedName>
</protein>
<dbReference type="EMBL" id="JAUSWN010000019">
    <property type="protein sequence ID" value="MDQ0480409.1"/>
    <property type="molecule type" value="Genomic_DNA"/>
</dbReference>
<dbReference type="PROSITE" id="PS51257">
    <property type="entry name" value="PROKAR_LIPOPROTEIN"/>
    <property type="match status" value="1"/>
</dbReference>
<proteinExistence type="predicted"/>
<evidence type="ECO:0000313" key="1">
    <source>
        <dbReference type="EMBL" id="MDQ0480409.1"/>
    </source>
</evidence>
<accession>A0ABU0JTI5</accession>
<organism evidence="1 2">
    <name type="scientific">Hathewaya limosa</name>
    <name type="common">Clostridium limosum</name>
    <dbReference type="NCBI Taxonomy" id="1536"/>
    <lineage>
        <taxon>Bacteria</taxon>
        <taxon>Bacillati</taxon>
        <taxon>Bacillota</taxon>
        <taxon>Clostridia</taxon>
        <taxon>Eubacteriales</taxon>
        <taxon>Clostridiaceae</taxon>
        <taxon>Hathewaya</taxon>
    </lineage>
</organism>
<dbReference type="Pfam" id="PF14270">
    <property type="entry name" value="DUF4358"/>
    <property type="match status" value="1"/>
</dbReference>
<sequence length="161" mass="18457">MNNKVIRKVVALLAIVCIGLLGGCSSKGNEEVKEVSMNTIVEKVKGAIDSKMFMEEKEEGLERFYDIKKDDIEEFALFLPSKNIQANEIAILKLKSSEDVEKIKEKINKRIEDQSNAFKQYIPEQYDIIKNNEIVQKGKYILFVADKNKDKVKSAFEESFK</sequence>
<reference evidence="1 2" key="1">
    <citation type="submission" date="2023-07" db="EMBL/GenBank/DDBJ databases">
        <title>Genomic Encyclopedia of Type Strains, Phase IV (KMG-IV): sequencing the most valuable type-strain genomes for metagenomic binning, comparative biology and taxonomic classification.</title>
        <authorList>
            <person name="Goeker M."/>
        </authorList>
    </citation>
    <scope>NUCLEOTIDE SEQUENCE [LARGE SCALE GENOMIC DNA]</scope>
    <source>
        <strain evidence="1 2">DSM 1400</strain>
    </source>
</reference>
<dbReference type="InterPro" id="IPR025648">
    <property type="entry name" value="DUF4358"/>
</dbReference>
<keyword evidence="2" id="KW-1185">Reference proteome</keyword>
<comment type="caution">
    <text evidence="1">The sequence shown here is derived from an EMBL/GenBank/DDBJ whole genome shotgun (WGS) entry which is preliminary data.</text>
</comment>
<gene>
    <name evidence="1" type="ORF">QOZ93_002157</name>
</gene>